<sequence length="61" mass="6560">SLQSLPLLLTFFHHQVLLRAASLGATGVPHFDDHLEEYIGDGSPALPCLSVLPTAVPYSVF</sequence>
<gene>
    <name evidence="2" type="ORF">ATANTOWER_019143</name>
</gene>
<evidence type="ECO:0000313" key="2">
    <source>
        <dbReference type="EMBL" id="MED6240310.1"/>
    </source>
</evidence>
<reference evidence="2 3" key="1">
    <citation type="submission" date="2021-07" db="EMBL/GenBank/DDBJ databases">
        <authorList>
            <person name="Palmer J.M."/>
        </authorList>
    </citation>
    <scope>NUCLEOTIDE SEQUENCE [LARGE SCALE GENOMIC DNA]</scope>
    <source>
        <strain evidence="2 3">AT_MEX2019</strain>
        <tissue evidence="2">Muscle</tissue>
    </source>
</reference>
<feature type="chain" id="PRO_5047023932" evidence="1">
    <location>
        <begin position="21"/>
        <end position="61"/>
    </location>
</feature>
<feature type="signal peptide" evidence="1">
    <location>
        <begin position="1"/>
        <end position="20"/>
    </location>
</feature>
<organism evidence="2 3">
    <name type="scientific">Ataeniobius toweri</name>
    <dbReference type="NCBI Taxonomy" id="208326"/>
    <lineage>
        <taxon>Eukaryota</taxon>
        <taxon>Metazoa</taxon>
        <taxon>Chordata</taxon>
        <taxon>Craniata</taxon>
        <taxon>Vertebrata</taxon>
        <taxon>Euteleostomi</taxon>
        <taxon>Actinopterygii</taxon>
        <taxon>Neopterygii</taxon>
        <taxon>Teleostei</taxon>
        <taxon>Neoteleostei</taxon>
        <taxon>Acanthomorphata</taxon>
        <taxon>Ovalentaria</taxon>
        <taxon>Atherinomorphae</taxon>
        <taxon>Cyprinodontiformes</taxon>
        <taxon>Goodeidae</taxon>
        <taxon>Ataeniobius</taxon>
    </lineage>
</organism>
<feature type="non-terminal residue" evidence="2">
    <location>
        <position position="1"/>
    </location>
</feature>
<evidence type="ECO:0000313" key="3">
    <source>
        <dbReference type="Proteomes" id="UP001345963"/>
    </source>
</evidence>
<evidence type="ECO:0000256" key="1">
    <source>
        <dbReference type="SAM" id="SignalP"/>
    </source>
</evidence>
<keyword evidence="1" id="KW-0732">Signal</keyword>
<accession>A0ABU7ASA7</accession>
<name>A0ABU7ASA7_9TELE</name>
<protein>
    <submittedName>
        <fullName evidence="2">Uncharacterized protein</fullName>
    </submittedName>
</protein>
<keyword evidence="3" id="KW-1185">Reference proteome</keyword>
<dbReference type="Proteomes" id="UP001345963">
    <property type="component" value="Unassembled WGS sequence"/>
</dbReference>
<comment type="caution">
    <text evidence="2">The sequence shown here is derived from an EMBL/GenBank/DDBJ whole genome shotgun (WGS) entry which is preliminary data.</text>
</comment>
<dbReference type="EMBL" id="JAHUTI010023670">
    <property type="protein sequence ID" value="MED6240310.1"/>
    <property type="molecule type" value="Genomic_DNA"/>
</dbReference>
<proteinExistence type="predicted"/>